<evidence type="ECO:0000256" key="9">
    <source>
        <dbReference type="ARBA" id="ARBA00022967"/>
    </source>
</evidence>
<dbReference type="InterPro" id="IPR023214">
    <property type="entry name" value="HAD_sf"/>
</dbReference>
<keyword evidence="16 17" id="KW-0539">Nucleus</keyword>
<feature type="binding site" evidence="14">
    <location>
        <position position="1087"/>
    </location>
    <ligand>
        <name>ATP</name>
        <dbReference type="ChEBI" id="CHEBI:30616"/>
    </ligand>
</feature>
<dbReference type="Gene3D" id="3.40.50.1000">
    <property type="entry name" value="HAD superfamily/HAD-like"/>
    <property type="match status" value="1"/>
</dbReference>
<evidence type="ECO:0000313" key="22">
    <source>
        <dbReference type="Proteomes" id="UP000031443"/>
    </source>
</evidence>
<feature type="binding site" evidence="14">
    <location>
        <position position="816"/>
    </location>
    <ligand>
        <name>ATP</name>
        <dbReference type="ChEBI" id="CHEBI:30616"/>
    </ligand>
</feature>
<dbReference type="GO" id="GO:0003677">
    <property type="term" value="F:DNA binding"/>
    <property type="evidence" value="ECO:0007669"/>
    <property type="project" value="UniProtKB-UniRule"/>
</dbReference>
<dbReference type="Gene3D" id="1.10.10.60">
    <property type="entry name" value="Homeodomain-like"/>
    <property type="match status" value="2"/>
</dbReference>
<dbReference type="GO" id="GO:0140326">
    <property type="term" value="F:ATPase-coupled intramembrane lipid transporter activity"/>
    <property type="evidence" value="ECO:0007669"/>
    <property type="project" value="UniProtKB-EC"/>
</dbReference>
<dbReference type="InterPro" id="IPR009057">
    <property type="entry name" value="Homeodomain-like_sf"/>
</dbReference>
<dbReference type="InterPro" id="IPR008250">
    <property type="entry name" value="ATPase_P-typ_transduc_dom_A_sf"/>
</dbReference>
<comment type="catalytic activity">
    <reaction evidence="12 18">
        <text>ATP + H2O + phospholipidSide 1 = ADP + phosphate + phospholipidSide 2.</text>
        <dbReference type="EC" id="7.6.2.1"/>
    </reaction>
</comment>
<dbReference type="Pfam" id="PF13837">
    <property type="entry name" value="Myb_DNA-bind_4"/>
    <property type="match status" value="1"/>
</dbReference>
<accession>M7B5X4</accession>
<dbReference type="Pfam" id="PF16209">
    <property type="entry name" value="PhoLip_ATPase_N"/>
    <property type="match status" value="1"/>
</dbReference>
<feature type="binding site" evidence="14">
    <location>
        <position position="1244"/>
    </location>
    <ligand>
        <name>ATP</name>
        <dbReference type="ChEBI" id="CHEBI:30616"/>
    </ligand>
</feature>
<keyword evidence="8 15" id="KW-0460">Magnesium</keyword>
<dbReference type="GO" id="GO:0007030">
    <property type="term" value="P:Golgi organization"/>
    <property type="evidence" value="ECO:0007669"/>
    <property type="project" value="TreeGrafter"/>
</dbReference>
<dbReference type="GO" id="GO:0005634">
    <property type="term" value="C:nucleus"/>
    <property type="evidence" value="ECO:0007669"/>
    <property type="project" value="UniProtKB-SubCell"/>
</dbReference>
<dbReference type="SUPFAM" id="SSF81660">
    <property type="entry name" value="Metal cation-transporting ATPase, ATP-binding domain N"/>
    <property type="match status" value="1"/>
</dbReference>
<keyword evidence="9 18" id="KW-1278">Translocase</keyword>
<dbReference type="GO" id="GO:0005802">
    <property type="term" value="C:trans-Golgi network"/>
    <property type="evidence" value="ECO:0007669"/>
    <property type="project" value="TreeGrafter"/>
</dbReference>
<feature type="binding site" evidence="14">
    <location>
        <position position="1215"/>
    </location>
    <ligand>
        <name>ATP</name>
        <dbReference type="ChEBI" id="CHEBI:30616"/>
    </ligand>
</feature>
<evidence type="ECO:0000256" key="12">
    <source>
        <dbReference type="ARBA" id="ARBA00034036"/>
    </source>
</evidence>
<dbReference type="PROSITE" id="PS50071">
    <property type="entry name" value="HOMEOBOX_2"/>
    <property type="match status" value="1"/>
</dbReference>
<protein>
    <recommendedName>
        <fullName evidence="18">Phospholipid-transporting ATPase</fullName>
        <ecNumber evidence="18">7.6.2.1</ecNumber>
    </recommendedName>
</protein>
<dbReference type="InterPro" id="IPR032631">
    <property type="entry name" value="P-type_ATPase_N"/>
</dbReference>
<feature type="DNA-binding region" description="Homeobox" evidence="16">
    <location>
        <begin position="183"/>
        <end position="229"/>
    </location>
</feature>
<evidence type="ECO:0000313" key="21">
    <source>
        <dbReference type="EMBL" id="EMP27563.1"/>
    </source>
</evidence>
<dbReference type="CDD" id="cd00086">
    <property type="entry name" value="homeodomain"/>
    <property type="match status" value="1"/>
</dbReference>
<feature type="binding site" evidence="15">
    <location>
        <position position="1245"/>
    </location>
    <ligand>
        <name>Mg(2+)</name>
        <dbReference type="ChEBI" id="CHEBI:18420"/>
    </ligand>
</feature>
<dbReference type="GO" id="GO:0005886">
    <property type="term" value="C:plasma membrane"/>
    <property type="evidence" value="ECO:0007669"/>
    <property type="project" value="TreeGrafter"/>
</dbReference>
<dbReference type="EMBL" id="KB568893">
    <property type="protein sequence ID" value="EMP27563.1"/>
    <property type="molecule type" value="Genomic_DNA"/>
</dbReference>
<feature type="transmembrane region" description="Helical" evidence="18">
    <location>
        <begin position="1443"/>
        <end position="1462"/>
    </location>
</feature>
<evidence type="ECO:0000259" key="20">
    <source>
        <dbReference type="PROSITE" id="PS50071"/>
    </source>
</evidence>
<dbReference type="InterPro" id="IPR036412">
    <property type="entry name" value="HAD-like_sf"/>
</dbReference>
<evidence type="ECO:0000256" key="18">
    <source>
        <dbReference type="RuleBase" id="RU362033"/>
    </source>
</evidence>
<evidence type="ECO:0000256" key="19">
    <source>
        <dbReference type="SAM" id="Coils"/>
    </source>
</evidence>
<evidence type="ECO:0000256" key="17">
    <source>
        <dbReference type="RuleBase" id="RU000682"/>
    </source>
</evidence>
<dbReference type="STRING" id="8469.M7B5X4"/>
<feature type="binding site" evidence="14">
    <location>
        <position position="818"/>
    </location>
    <ligand>
        <name>ATP</name>
        <dbReference type="ChEBI" id="CHEBI:30616"/>
    </ligand>
</feature>
<dbReference type="eggNOG" id="KOG0206">
    <property type="taxonomic scope" value="Eukaryota"/>
</dbReference>
<keyword evidence="4 18" id="KW-0812">Transmembrane</keyword>
<dbReference type="GO" id="GO:0045332">
    <property type="term" value="P:phospholipid translocation"/>
    <property type="evidence" value="ECO:0007669"/>
    <property type="project" value="TreeGrafter"/>
</dbReference>
<feature type="binding site" evidence="14">
    <location>
        <position position="913"/>
    </location>
    <ligand>
        <name>ATP</name>
        <dbReference type="ChEBI" id="CHEBI:30616"/>
    </ligand>
</feature>
<evidence type="ECO:0000256" key="8">
    <source>
        <dbReference type="ARBA" id="ARBA00022842"/>
    </source>
</evidence>
<evidence type="ECO:0000256" key="5">
    <source>
        <dbReference type="ARBA" id="ARBA00022723"/>
    </source>
</evidence>
<dbReference type="GO" id="GO:0005524">
    <property type="term" value="F:ATP binding"/>
    <property type="evidence" value="ECO:0007669"/>
    <property type="project" value="UniProtKB-UniRule"/>
</dbReference>
<feature type="transmembrane region" description="Helical" evidence="18">
    <location>
        <begin position="1330"/>
        <end position="1351"/>
    </location>
</feature>
<feature type="binding site" evidence="14">
    <location>
        <position position="1085"/>
    </location>
    <ligand>
        <name>ATP</name>
        <dbReference type="ChEBI" id="CHEBI:30616"/>
    </ligand>
</feature>
<evidence type="ECO:0000256" key="4">
    <source>
        <dbReference type="ARBA" id="ARBA00022692"/>
    </source>
</evidence>
<evidence type="ECO:0000256" key="10">
    <source>
        <dbReference type="ARBA" id="ARBA00022989"/>
    </source>
</evidence>
<gene>
    <name evidence="21" type="ORF">UY3_15347</name>
</gene>
<dbReference type="EC" id="7.6.2.1" evidence="18"/>
<feature type="transmembrane region" description="Helical" evidence="18">
    <location>
        <begin position="1415"/>
        <end position="1436"/>
    </location>
</feature>
<feature type="transmembrane region" description="Helical" evidence="18">
    <location>
        <begin position="1298"/>
        <end position="1318"/>
    </location>
</feature>
<dbReference type="CDD" id="cd02073">
    <property type="entry name" value="P-type_ATPase_APLT_Dnf-like"/>
    <property type="match status" value="1"/>
</dbReference>
<feature type="binding site" evidence="15">
    <location>
        <position position="816"/>
    </location>
    <ligand>
        <name>Mg(2+)</name>
        <dbReference type="ChEBI" id="CHEBI:18420"/>
    </ligand>
</feature>
<evidence type="ECO:0000256" key="7">
    <source>
        <dbReference type="ARBA" id="ARBA00022840"/>
    </source>
</evidence>
<dbReference type="PANTHER" id="PTHR24092:SF78">
    <property type="entry name" value="PHOSPHOLIPID-TRANSPORTING ATPASE IK"/>
    <property type="match status" value="1"/>
</dbReference>
<dbReference type="PANTHER" id="PTHR24092">
    <property type="entry name" value="PROBABLE PHOSPHOLIPID-TRANSPORTING ATPASE"/>
    <property type="match status" value="1"/>
</dbReference>
<sequence>MAEHTACAHMIGMDVSNTSRRTTVTKERLASEIKGSSVTEEAIYAKGRRHSCRLGGSGALSHPEGHGPWGKTPGCQLGPSMYYLGEGAQTLGSMNPLSLNYSLNQLPPAPAPQPSSLRAVSVVDRLAVSSTGDLSLSRDDGVPLCSPVGINGRASGGFGRWEASKESRWELLLEARYGIPQKQRRSRTAFTGHQLEALETAFEKTHYPDAVTRERLAVLVNLPEARVQRGKLQVTMQSSSAEVTMMESQTRKRDPAWTEREVRDLIAVWGEESVLSELRSSFRNAKTFVKISQGMKDRGHNRDPKQCRVKLKELRQAYQKTREANGRSGSEPQTCRFYDELHAIWGGSATTTPAVLFDSFNGDGGNTEAGGREAALTEDGCHCLLFEARLPSTKMAAPPSPYSGSMTNQESLESYLNGSKKQLDFTWEVKANDRAYHKQFKKRVAFCLTRKKYEDNAIRTAKYNVLTFLPLNLYEQFHRLANLYFLFVILLQTVPEISTLPWFTLLLPLSSLLLLRGLRDLIDDIARHRSDWMINSRPCEILVGKSFSSKKWRDICVGDVICLRKDSFVPADLLLLSSSEPSSLCYVETADIDGETNLKFRQALLATHQELVSEASMAAFDGKVTCEEPNSRMHSFIGTLEWKGEKYSLDSEKILLRGCRIRNTETCYGLVIYAGLDSKIMKNCGKIKMKKTKLDRLMDRLVIVIFVMLVITSLCLAFAAGFWAVKFHTQHSYLSALYVGTSPATQAFFTFWGFMILLSIIIPMSMYITFEFIYMVNSCFIDWDLEMYYPAKDTPAKARSTSLNDQLGQIEYIFSDKTGTLTQNIMTFKKCCINGITYGSAHGENKASKASVSWNPYVDRTAEFHDPSLLEAVLQNDDPVMREFLRLLALCHTVMVEEKDTGELVYQAASPDEEALVMAARNLGYVFLSRTQDTITLSELGTERTYSLLAMLDFNSVRKRMSILDCCRPSRWRAASLPPVKTPEWEWHFSAVTLGGASFAEETLRTLCLASKEVKEEDYIEWSKKHHEASVLLQNRAQELDKVYEEMEQDLQLLGATAIEDKLQDGVPETIQLLKKGNIKVWVLTGDKQAAQPPPGGPLARLGFDPTFHPLPAPFLHSEMLEACWVSTNNLGSSEEALCRFQQCSGGLHQGKMALVVTGDFLEKVLGTAEKVKRKEGFWAWLACCKAQTQPVADSLVEKAFVDLATCCQAVICCRVTPKQKALVVQLVKRHRSAITLAIGDGANDVNMIKTADIGVGISGQEGMQAVQCSDYALAQFRYLQRLLLVHGRWSYLRICKFLRYFFYKTFAGMMVQIWFAFYSGFTAQPLYEGWFLALYNVFYTAYPVLSMGLMEQDVSAEKSLKFPELYKVGQRDELFNYRVFCVTLLHGTVTSLGSFFIALWAFEDRVGSRVVGDYQSFAITVATSAFLSVLAEIIMDIKFWTILSFLTVAGSLLFFCLFSFLTQNFMVFREAPTIFRFPDASQNALTDPYVLSVVLLCVVVNTVPSLTVRLLRVITGTGTIQHKIRFRDTRVAESTVELKSHFRRGSLQRRSSYAFSHKEGYADLITRGASLRAKDSRNRGPVNASSYQSILLPTREGATPSVASGPSVFLKEYN</sequence>
<proteinExistence type="inferred from homology"/>
<keyword evidence="16 17" id="KW-0371">Homeobox</keyword>
<comment type="similarity">
    <text evidence="3 18">Belongs to the cation transport ATPase (P-type) (TC 3.A.3) family. Type IV subfamily.</text>
</comment>
<dbReference type="SUPFAM" id="SSF46689">
    <property type="entry name" value="Homeodomain-like"/>
    <property type="match status" value="1"/>
</dbReference>
<evidence type="ECO:0000256" key="14">
    <source>
        <dbReference type="PIRSR" id="PIRSR606539-2"/>
    </source>
</evidence>
<feature type="binding site" evidence="14">
    <location>
        <position position="1086"/>
    </location>
    <ligand>
        <name>ATP</name>
        <dbReference type="ChEBI" id="CHEBI:30616"/>
    </ligand>
</feature>
<keyword evidence="19" id="KW-0175">Coiled coil</keyword>
<feature type="transmembrane region" description="Helical" evidence="18">
    <location>
        <begin position="701"/>
        <end position="725"/>
    </location>
</feature>
<feature type="transmembrane region" description="Helical" evidence="18">
    <location>
        <begin position="1380"/>
        <end position="1403"/>
    </location>
</feature>
<dbReference type="Proteomes" id="UP000031443">
    <property type="component" value="Unassembled WGS sequence"/>
</dbReference>
<dbReference type="Gene3D" id="2.70.150.10">
    <property type="entry name" value="Calcium-transporting ATPase, cytoplasmic transduction domain A"/>
    <property type="match status" value="1"/>
</dbReference>
<dbReference type="GO" id="GO:0000287">
    <property type="term" value="F:magnesium ion binding"/>
    <property type="evidence" value="ECO:0007669"/>
    <property type="project" value="UniProtKB-UniRule"/>
</dbReference>
<keyword evidence="11 18" id="KW-0472">Membrane</keyword>
<feature type="binding site" evidence="14">
    <location>
        <position position="1221"/>
    </location>
    <ligand>
        <name>ATP</name>
        <dbReference type="ChEBI" id="CHEBI:30616"/>
    </ligand>
</feature>
<feature type="binding site" evidence="14">
    <location>
        <position position="1245"/>
    </location>
    <ligand>
        <name>ATP</name>
        <dbReference type="ChEBI" id="CHEBI:30616"/>
    </ligand>
</feature>
<feature type="transmembrane region" description="Helical" evidence="18">
    <location>
        <begin position="500"/>
        <end position="518"/>
    </location>
</feature>
<dbReference type="InterPro" id="IPR001757">
    <property type="entry name" value="P_typ_ATPase"/>
</dbReference>
<dbReference type="PRINTS" id="PR00119">
    <property type="entry name" value="CATATPASE"/>
</dbReference>
<evidence type="ECO:0000256" key="13">
    <source>
        <dbReference type="PIRSR" id="PIRSR606539-1"/>
    </source>
</evidence>
<dbReference type="InterPro" id="IPR023299">
    <property type="entry name" value="ATPase_P-typ_cyto_dom_N"/>
</dbReference>
<name>M7B5X4_CHEMY</name>
<dbReference type="InterPro" id="IPR001356">
    <property type="entry name" value="HD"/>
</dbReference>
<feature type="binding site" evidence="14">
    <location>
        <position position="954"/>
    </location>
    <ligand>
        <name>ATP</name>
        <dbReference type="ChEBI" id="CHEBI:30616"/>
    </ligand>
</feature>
<keyword evidence="22" id="KW-1185">Reference proteome</keyword>
<dbReference type="NCBIfam" id="TIGR01494">
    <property type="entry name" value="ATPase_P-type"/>
    <property type="match status" value="1"/>
</dbReference>
<dbReference type="SUPFAM" id="SSF81665">
    <property type="entry name" value="Calcium ATPase, transmembrane domain M"/>
    <property type="match status" value="1"/>
</dbReference>
<comment type="subcellular location">
    <subcellularLocation>
        <location evidence="2 18">Membrane</location>
        <topology evidence="2 18">Multi-pass membrane protein</topology>
    </subcellularLocation>
    <subcellularLocation>
        <location evidence="16 17">Nucleus</location>
    </subcellularLocation>
</comment>
<evidence type="ECO:0000256" key="16">
    <source>
        <dbReference type="PROSITE-ProRule" id="PRU00108"/>
    </source>
</evidence>
<organism evidence="21 22">
    <name type="scientific">Chelonia mydas</name>
    <name type="common">Green sea-turtle</name>
    <name type="synonym">Chelonia agassizi</name>
    <dbReference type="NCBI Taxonomy" id="8469"/>
    <lineage>
        <taxon>Eukaryota</taxon>
        <taxon>Metazoa</taxon>
        <taxon>Chordata</taxon>
        <taxon>Craniata</taxon>
        <taxon>Vertebrata</taxon>
        <taxon>Euteleostomi</taxon>
        <taxon>Archelosauria</taxon>
        <taxon>Testudinata</taxon>
        <taxon>Testudines</taxon>
        <taxon>Cryptodira</taxon>
        <taxon>Durocryptodira</taxon>
        <taxon>Americhelydia</taxon>
        <taxon>Chelonioidea</taxon>
        <taxon>Cheloniidae</taxon>
        <taxon>Chelonia</taxon>
    </lineage>
</organism>
<dbReference type="InterPro" id="IPR006539">
    <property type="entry name" value="P-type_ATPase_IV"/>
</dbReference>
<feature type="binding site" evidence="14">
    <location>
        <position position="817"/>
    </location>
    <ligand>
        <name>ATP</name>
        <dbReference type="ChEBI" id="CHEBI:30616"/>
    </ligand>
</feature>
<dbReference type="PROSITE" id="PS00154">
    <property type="entry name" value="ATPASE_E1_E2"/>
    <property type="match status" value="1"/>
</dbReference>
<comment type="cofactor">
    <cofactor evidence="1 15">
        <name>Mg(2+)</name>
        <dbReference type="ChEBI" id="CHEBI:18420"/>
    </cofactor>
</comment>
<evidence type="ECO:0000256" key="2">
    <source>
        <dbReference type="ARBA" id="ARBA00004141"/>
    </source>
</evidence>
<keyword evidence="16 17" id="KW-0238">DNA-binding</keyword>
<dbReference type="GO" id="GO:0016887">
    <property type="term" value="F:ATP hydrolysis activity"/>
    <property type="evidence" value="ECO:0007669"/>
    <property type="project" value="InterPro"/>
</dbReference>
<feature type="coiled-coil region" evidence="19">
    <location>
        <begin position="1030"/>
        <end position="1057"/>
    </location>
</feature>
<dbReference type="NCBIfam" id="TIGR01652">
    <property type="entry name" value="ATPase-Plipid"/>
    <property type="match status" value="1"/>
</dbReference>
<keyword evidence="6 14" id="KW-0547">Nucleotide-binding</keyword>
<dbReference type="Pfam" id="PF00046">
    <property type="entry name" value="Homeodomain"/>
    <property type="match status" value="1"/>
</dbReference>
<dbReference type="SMART" id="SM00389">
    <property type="entry name" value="HOX"/>
    <property type="match status" value="1"/>
</dbReference>
<dbReference type="FunFam" id="3.40.50.1000:FF:000001">
    <property type="entry name" value="Phospholipid-transporting ATPase IC"/>
    <property type="match status" value="1"/>
</dbReference>
<dbReference type="FunFam" id="1.10.10.60:FF:000032">
    <property type="entry name" value="Zinc finger and SCAN domain-containing 20"/>
    <property type="match status" value="1"/>
</dbReference>
<dbReference type="eggNOG" id="KOG0490">
    <property type="taxonomic scope" value="Eukaryota"/>
</dbReference>
<feature type="transmembrane region" description="Helical" evidence="18">
    <location>
        <begin position="745"/>
        <end position="768"/>
    </location>
</feature>
<feature type="binding site" evidence="15">
    <location>
        <position position="818"/>
    </location>
    <ligand>
        <name>Mg(2+)</name>
        <dbReference type="ChEBI" id="CHEBI:18420"/>
    </ligand>
</feature>
<feature type="binding site" evidence="15">
    <location>
        <position position="1241"/>
    </location>
    <ligand>
        <name>Mg(2+)</name>
        <dbReference type="ChEBI" id="CHEBI:18420"/>
    </ligand>
</feature>
<feature type="binding site" evidence="14">
    <location>
        <position position="1005"/>
    </location>
    <ligand>
        <name>ATP</name>
        <dbReference type="ChEBI" id="CHEBI:30616"/>
    </ligand>
</feature>
<dbReference type="SUPFAM" id="SSF81653">
    <property type="entry name" value="Calcium ATPase, transduction domain A"/>
    <property type="match status" value="1"/>
</dbReference>
<keyword evidence="10 18" id="KW-1133">Transmembrane helix</keyword>
<dbReference type="InterPro" id="IPR044822">
    <property type="entry name" value="Myb_DNA-bind_4"/>
</dbReference>
<dbReference type="InterPro" id="IPR023298">
    <property type="entry name" value="ATPase_P-typ_TM_dom_sf"/>
</dbReference>
<evidence type="ECO:0000256" key="1">
    <source>
        <dbReference type="ARBA" id="ARBA00001946"/>
    </source>
</evidence>
<evidence type="ECO:0000256" key="15">
    <source>
        <dbReference type="PIRSR" id="PIRSR606539-3"/>
    </source>
</evidence>
<feature type="domain" description="Homeobox" evidence="20">
    <location>
        <begin position="181"/>
        <end position="228"/>
    </location>
</feature>
<feature type="transmembrane region" description="Helical" evidence="18">
    <location>
        <begin position="1490"/>
        <end position="1512"/>
    </location>
</feature>
<dbReference type="InterPro" id="IPR018303">
    <property type="entry name" value="ATPase_P-typ_P_site"/>
</dbReference>
<dbReference type="Gene3D" id="3.40.1110.10">
    <property type="entry name" value="Calcium-transporting ATPase, cytoplasmic domain N"/>
    <property type="match status" value="1"/>
</dbReference>
<dbReference type="InterPro" id="IPR032630">
    <property type="entry name" value="P_typ_ATPase_c"/>
</dbReference>
<dbReference type="Pfam" id="PF16212">
    <property type="entry name" value="PhoLip_ATPase_C"/>
    <property type="match status" value="1"/>
</dbReference>
<evidence type="ECO:0000256" key="6">
    <source>
        <dbReference type="ARBA" id="ARBA00022741"/>
    </source>
</evidence>
<dbReference type="SUPFAM" id="SSF56784">
    <property type="entry name" value="HAD-like"/>
    <property type="match status" value="1"/>
</dbReference>
<reference evidence="22" key="1">
    <citation type="journal article" date="2013" name="Nat. Genet.">
        <title>The draft genomes of soft-shell turtle and green sea turtle yield insights into the development and evolution of the turtle-specific body plan.</title>
        <authorList>
            <person name="Wang Z."/>
            <person name="Pascual-Anaya J."/>
            <person name="Zadissa A."/>
            <person name="Li W."/>
            <person name="Niimura Y."/>
            <person name="Huang Z."/>
            <person name="Li C."/>
            <person name="White S."/>
            <person name="Xiong Z."/>
            <person name="Fang D."/>
            <person name="Wang B."/>
            <person name="Ming Y."/>
            <person name="Chen Y."/>
            <person name="Zheng Y."/>
            <person name="Kuraku S."/>
            <person name="Pignatelli M."/>
            <person name="Herrero J."/>
            <person name="Beal K."/>
            <person name="Nozawa M."/>
            <person name="Li Q."/>
            <person name="Wang J."/>
            <person name="Zhang H."/>
            <person name="Yu L."/>
            <person name="Shigenobu S."/>
            <person name="Wang J."/>
            <person name="Liu J."/>
            <person name="Flicek P."/>
            <person name="Searle S."/>
            <person name="Wang J."/>
            <person name="Kuratani S."/>
            <person name="Yin Y."/>
            <person name="Aken B."/>
            <person name="Zhang G."/>
            <person name="Irie N."/>
        </authorList>
    </citation>
    <scope>NUCLEOTIDE SEQUENCE [LARGE SCALE GENOMIC DNA]</scope>
</reference>
<evidence type="ECO:0000256" key="11">
    <source>
        <dbReference type="ARBA" id="ARBA00023136"/>
    </source>
</evidence>
<keyword evidence="5 15" id="KW-0479">Metal-binding</keyword>
<feature type="active site" description="4-aspartylphosphate intermediate" evidence="13">
    <location>
        <position position="816"/>
    </location>
</feature>
<keyword evidence="7 14" id="KW-0067">ATP-binding</keyword>
<evidence type="ECO:0000256" key="3">
    <source>
        <dbReference type="ARBA" id="ARBA00008109"/>
    </source>
</evidence>